<evidence type="ECO:0000256" key="2">
    <source>
        <dbReference type="SAM" id="Phobius"/>
    </source>
</evidence>
<evidence type="ECO:0008006" key="5">
    <source>
        <dbReference type="Google" id="ProtNLM"/>
    </source>
</evidence>
<keyword evidence="2" id="KW-0812">Transmembrane</keyword>
<feature type="transmembrane region" description="Helical" evidence="2">
    <location>
        <begin position="278"/>
        <end position="296"/>
    </location>
</feature>
<keyword evidence="4" id="KW-1185">Reference proteome</keyword>
<feature type="region of interest" description="Disordered" evidence="1">
    <location>
        <begin position="334"/>
        <end position="469"/>
    </location>
</feature>
<feature type="transmembrane region" description="Helical" evidence="2">
    <location>
        <begin position="193"/>
        <end position="213"/>
    </location>
</feature>
<dbReference type="STRING" id="252740.A0A423WB26"/>
<feature type="compositionally biased region" description="Polar residues" evidence="1">
    <location>
        <begin position="20"/>
        <end position="40"/>
    </location>
</feature>
<dbReference type="PANTHER" id="PTHR15887:SF1">
    <property type="entry name" value="TRANSMEMBRANE PROTEIN 69"/>
    <property type="match status" value="1"/>
</dbReference>
<gene>
    <name evidence="3" type="ORF">VSDG_03378</name>
</gene>
<evidence type="ECO:0000256" key="1">
    <source>
        <dbReference type="SAM" id="MobiDB-lite"/>
    </source>
</evidence>
<feature type="transmembrane region" description="Helical" evidence="2">
    <location>
        <begin position="234"/>
        <end position="258"/>
    </location>
</feature>
<accession>A0A423WB26</accession>
<dbReference type="InterPro" id="IPR021836">
    <property type="entry name" value="DUF3429"/>
</dbReference>
<dbReference type="Pfam" id="PF11911">
    <property type="entry name" value="DUF3429"/>
    <property type="match status" value="1"/>
</dbReference>
<keyword evidence="2" id="KW-1133">Transmembrane helix</keyword>
<dbReference type="EMBL" id="LJZO01000008">
    <property type="protein sequence ID" value="ROW00574.1"/>
    <property type="molecule type" value="Genomic_DNA"/>
</dbReference>
<reference evidence="3 4" key="1">
    <citation type="submission" date="2015-09" db="EMBL/GenBank/DDBJ databases">
        <title>Host preference determinants of Valsa canker pathogens revealed by comparative genomics.</title>
        <authorList>
            <person name="Yin Z."/>
            <person name="Huang L."/>
        </authorList>
    </citation>
    <scope>NUCLEOTIDE SEQUENCE [LARGE SCALE GENOMIC DNA]</scope>
    <source>
        <strain evidence="3 4">YSFL</strain>
    </source>
</reference>
<feature type="region of interest" description="Disordered" evidence="1">
    <location>
        <begin position="1"/>
        <end position="50"/>
    </location>
</feature>
<dbReference type="PANTHER" id="PTHR15887">
    <property type="entry name" value="TRANSMEMBRANE PROTEIN 69"/>
    <property type="match status" value="1"/>
</dbReference>
<sequence length="686" mass="75891">MLRTTRPLLSVSARGLPKTPASTGPFATSQARKATSNTASWRARVPTTGPSTQLVPLIQRAQFAAKNKPDIEFEKEVAQRKLESNPEEVTSESSVRASYEGPQLRPEDPNTSEGVKKDVNRLVDTLSLQSVPSMAYKLGLAGTLPYLGTSLATVYFSWDMNTEWPSQSQFLNHILMSHENAAHYLHLLEPIQVGYGAIILSFLGAIHWGMEFAEKHPNQARAKFRYGLGVLAPAIAWPTMLMPVQYALTAQFAAFTFMYFADSRATTRAWTPMWYGNYRFVLTAIVGVALFISLIGREKIGPDRPRLTGLREKFHKEGHDTLAEGKWKKMEAKEIEKNKKKKEEEEKKKKEEEAKKKKEEEKKGKKGGKEEGKDGGKDKKGEDKKDEDKKDEGKKDEGKKDEGKGDEGKKDDSKKSNGEKNVGEKEGGDEKKEDSGVKTENGGDDKEGGDKNKDGKEGDDKKKDDKKDDKSDLIIRDSDLAHALGALRTTSAPELFAVRTLRIILTESNLLHWHGTPWPGARAVFDDNDLDEYARLYPAPASSPTAGSSPSEAFRVLLRFVAESFELGGLDLEVDAGSAAWGLFEDKAAGAYGGGKNEVDRNWEFVYEFYLDVGSALAEVLGGRKLRGLDVLTSIWDVMGVWLEGQINGRGTVVDGELPGYHDSRTPLLSSKGWNGLGDIDRRKAD</sequence>
<dbReference type="Proteomes" id="UP000284375">
    <property type="component" value="Unassembled WGS sequence"/>
</dbReference>
<evidence type="ECO:0000313" key="4">
    <source>
        <dbReference type="Proteomes" id="UP000284375"/>
    </source>
</evidence>
<dbReference type="AlphaFoldDB" id="A0A423WB26"/>
<feature type="region of interest" description="Disordered" evidence="1">
    <location>
        <begin position="78"/>
        <end position="116"/>
    </location>
</feature>
<protein>
    <recommendedName>
        <fullName evidence="5">Mitochondrial inner membrane protein 1</fullName>
    </recommendedName>
</protein>
<dbReference type="OrthoDB" id="194289at2759"/>
<name>A0A423WB26_CYTCH</name>
<keyword evidence="2" id="KW-0472">Membrane</keyword>
<proteinExistence type="predicted"/>
<comment type="caution">
    <text evidence="3">The sequence shown here is derived from an EMBL/GenBank/DDBJ whole genome shotgun (WGS) entry which is preliminary data.</text>
</comment>
<organism evidence="3 4">
    <name type="scientific">Cytospora chrysosperma</name>
    <name type="common">Cytospora canker fungus</name>
    <name type="synonym">Sphaeria chrysosperma</name>
    <dbReference type="NCBI Taxonomy" id="252740"/>
    <lineage>
        <taxon>Eukaryota</taxon>
        <taxon>Fungi</taxon>
        <taxon>Dikarya</taxon>
        <taxon>Ascomycota</taxon>
        <taxon>Pezizomycotina</taxon>
        <taxon>Sordariomycetes</taxon>
        <taxon>Sordariomycetidae</taxon>
        <taxon>Diaporthales</taxon>
        <taxon>Cytosporaceae</taxon>
        <taxon>Cytospora</taxon>
    </lineage>
</organism>
<evidence type="ECO:0000313" key="3">
    <source>
        <dbReference type="EMBL" id="ROW00574.1"/>
    </source>
</evidence>